<evidence type="ECO:0000256" key="3">
    <source>
        <dbReference type="ARBA" id="ARBA00022483"/>
    </source>
</evidence>
<evidence type="ECO:0000313" key="7">
    <source>
        <dbReference type="EMBL" id="CAD7251811.1"/>
    </source>
</evidence>
<feature type="domain" description="MHD1" evidence="6">
    <location>
        <begin position="548"/>
        <end position="671"/>
    </location>
</feature>
<evidence type="ECO:0000256" key="2">
    <source>
        <dbReference type="ARBA" id="ARBA00005823"/>
    </source>
</evidence>
<comment type="subcellular location">
    <subcellularLocation>
        <location evidence="1">Late endosome</location>
    </subcellularLocation>
</comment>
<evidence type="ECO:0000259" key="5">
    <source>
        <dbReference type="PROSITE" id="PS50004"/>
    </source>
</evidence>
<keyword evidence="8" id="KW-1185">Reference proteome</keyword>
<name>A0A7R9ADC4_9CRUS</name>
<comment type="similarity">
    <text evidence="2">Belongs to the unc-13 family.</text>
</comment>
<dbReference type="InterPro" id="IPR014770">
    <property type="entry name" value="Munc13_1"/>
</dbReference>
<dbReference type="GO" id="GO:0099503">
    <property type="term" value="C:secretory vesicle"/>
    <property type="evidence" value="ECO:0007669"/>
    <property type="project" value="TreeGrafter"/>
</dbReference>
<keyword evidence="3" id="KW-0268">Exocytosis</keyword>
<sequence>MSTWCDEKPGLEASDSGFFENFTNLKENAALQRHLTVRRVQSKSHSSPPISIALVPPTYDEPQAPLEELRSDVLYAVRHTPGISGETRQGLYKLAQKVLQGSSSVVNGSWDKFEAAASERKVSSISHSTSDPYCRLYLNEKGVGNQMFETAVSKRTLEPEWNEDATLLGINCQDDNLHVVVRDHSTEDVGLKDYLKHIEDVNDATGLGRYLRSVASVCRSVVPHNGHALSAGRSQLGKLILKVKDLPAGTTTGWFPLEYKGYKAEIRLSIRLNAQWTPEGMAWPSLGLARLWNLCIQNELESCKGPSYLWPGVLSSLTSSLLRNCAAVWAMSRAQEKLATWLGHWQVQESGQSLDFVLLHRLLEEFPSSRESSELSDMEVRLHCNTSVHKDHVIRYFRYLDRLHRLLSDWKVDIGEKKTKKEAIEEALHTGNEQWYECLKASAECEASSKAEEKVRSLRMYIDIISMANAELHDERNAYHDVFLQYADIHYCDIAFLDFQEQLTEDVKPVIRDWCDQLEFGTTQHRLSSVGLEMENPYDSNDAGSEVFELYLAIQTLLREKQRSCGKSLDDSVCGLMHYYKWFSPAIYGWVEIARSKARHRIKKAVALDSWEPLDEIVLHSMSAVNTTNVFHSITAFWKQLAWPDDQSGLAFVCHVLKCICDCAVFYADEVAFAVKEGNYFCTDSDFRISNKMCWALSSVEHVRCSLSKVPRWLEPDPKDPHGKKKPAASGNVELPSEMNGSLLRNLKEIQDARSKERRITPFSVGSSTAAEEEKEIEEEILDSQKHLQELTKTEDAVKMFLEYGSDRIVETVGKLINDLVEKANQVLCEYVRSACDLPLENESKVEAKAHAVALYVDATLNRCRSNLPESVFQNFPLAIWTQLLKTSLSDLQHSVRNPLVLARTLEMVHGQCLLDEKPTEEVEALLQILRLRCQSTPRLILNYYRARWETQKEITPPGELGALTIQAYINNTTLHALLLNGRGLRSPRKNNNDPDPYVSLQVQGSWMQGQNQDKVRTVVQKQTRFPIFDHAFNIEIPDGDIDETVMVFTVRDKQLSHNMLIGEAVLPLEKLSRDVTQEERKSLPQIHLPLTLPGNPPIHGRFSQKTEA</sequence>
<feature type="domain" description="C2" evidence="5">
    <location>
        <begin position="956"/>
        <end position="1084"/>
    </location>
</feature>
<dbReference type="Pfam" id="PF00168">
    <property type="entry name" value="C2"/>
    <property type="match status" value="2"/>
</dbReference>
<dbReference type="EMBL" id="LR903362">
    <property type="protein sequence ID" value="CAD7251811.1"/>
    <property type="molecule type" value="Genomic_DNA"/>
</dbReference>
<dbReference type="SMART" id="SM00239">
    <property type="entry name" value="C2"/>
    <property type="match status" value="2"/>
</dbReference>
<dbReference type="PROSITE" id="PS51258">
    <property type="entry name" value="MHD1"/>
    <property type="match status" value="1"/>
</dbReference>
<protein>
    <submittedName>
        <fullName evidence="7">Uncharacterized protein</fullName>
    </submittedName>
</protein>
<dbReference type="PANTHER" id="PTHR45999">
    <property type="entry name" value="UNC-13-4A, ISOFORM B"/>
    <property type="match status" value="1"/>
</dbReference>
<dbReference type="Gene3D" id="1.10.357.50">
    <property type="match status" value="1"/>
</dbReference>
<evidence type="ECO:0000259" key="6">
    <source>
        <dbReference type="PROSITE" id="PS51258"/>
    </source>
</evidence>
<evidence type="ECO:0000313" key="8">
    <source>
        <dbReference type="Proteomes" id="UP000677054"/>
    </source>
</evidence>
<evidence type="ECO:0000256" key="4">
    <source>
        <dbReference type="SAM" id="MobiDB-lite"/>
    </source>
</evidence>
<dbReference type="PANTHER" id="PTHR45999:SF4">
    <property type="entry name" value="UNC-13-4A, ISOFORM B"/>
    <property type="match status" value="1"/>
</dbReference>
<dbReference type="OrthoDB" id="6375485at2759"/>
<dbReference type="InterPro" id="IPR000008">
    <property type="entry name" value="C2_dom"/>
</dbReference>
<dbReference type="GO" id="GO:0006887">
    <property type="term" value="P:exocytosis"/>
    <property type="evidence" value="ECO:0007669"/>
    <property type="project" value="UniProtKB-KW"/>
</dbReference>
<gene>
    <name evidence="7" type="ORF">DSTB1V02_LOCUS11573</name>
</gene>
<feature type="domain" description="C2" evidence="5">
    <location>
        <begin position="77"/>
        <end position="221"/>
    </location>
</feature>
<organism evidence="7">
    <name type="scientific">Darwinula stevensoni</name>
    <dbReference type="NCBI Taxonomy" id="69355"/>
    <lineage>
        <taxon>Eukaryota</taxon>
        <taxon>Metazoa</taxon>
        <taxon>Ecdysozoa</taxon>
        <taxon>Arthropoda</taxon>
        <taxon>Crustacea</taxon>
        <taxon>Oligostraca</taxon>
        <taxon>Ostracoda</taxon>
        <taxon>Podocopa</taxon>
        <taxon>Podocopida</taxon>
        <taxon>Darwinulocopina</taxon>
        <taxon>Darwinuloidea</taxon>
        <taxon>Darwinulidae</taxon>
        <taxon>Darwinula</taxon>
    </lineage>
</organism>
<reference evidence="7" key="1">
    <citation type="submission" date="2020-11" db="EMBL/GenBank/DDBJ databases">
        <authorList>
            <person name="Tran Van P."/>
        </authorList>
    </citation>
    <scope>NUCLEOTIDE SEQUENCE</scope>
</reference>
<dbReference type="AlphaFoldDB" id="A0A7R9ADC4"/>
<dbReference type="PROSITE" id="PS50004">
    <property type="entry name" value="C2"/>
    <property type="match status" value="2"/>
</dbReference>
<proteinExistence type="inferred from homology"/>
<dbReference type="SUPFAM" id="SSF49562">
    <property type="entry name" value="C2 domain (Calcium/lipid-binding domain, CaLB)"/>
    <property type="match status" value="2"/>
</dbReference>
<feature type="region of interest" description="Disordered" evidence="4">
    <location>
        <begin position="1088"/>
        <end position="1109"/>
    </location>
</feature>
<dbReference type="Proteomes" id="UP000677054">
    <property type="component" value="Unassembled WGS sequence"/>
</dbReference>
<dbReference type="Gene3D" id="2.60.40.150">
    <property type="entry name" value="C2 domain"/>
    <property type="match status" value="2"/>
</dbReference>
<dbReference type="GO" id="GO:0005770">
    <property type="term" value="C:late endosome"/>
    <property type="evidence" value="ECO:0007669"/>
    <property type="project" value="UniProtKB-SubCell"/>
</dbReference>
<evidence type="ECO:0000256" key="1">
    <source>
        <dbReference type="ARBA" id="ARBA00004603"/>
    </source>
</evidence>
<dbReference type="EMBL" id="CAJPEV010003845">
    <property type="protein sequence ID" value="CAG0900649.1"/>
    <property type="molecule type" value="Genomic_DNA"/>
</dbReference>
<dbReference type="InterPro" id="IPR052095">
    <property type="entry name" value="UNC-13_domain"/>
</dbReference>
<accession>A0A7R9ADC4</accession>
<feature type="region of interest" description="Disordered" evidence="4">
    <location>
        <begin position="716"/>
        <end position="737"/>
    </location>
</feature>
<dbReference type="InterPro" id="IPR035892">
    <property type="entry name" value="C2_domain_sf"/>
</dbReference>